<evidence type="ECO:0000259" key="2">
    <source>
        <dbReference type="Pfam" id="PF02517"/>
    </source>
</evidence>
<sequence length="127" mass="14976">MTVVLFVAVLTIPLFADLEKYYLTDPIEPLMWTIWVLAWLPGWELMHRVLLPIHLNRLLPGKGWLLIPVFEGAYHLVKPWPETLGMIVFSFGLTAWTVYRKNACLPILMHIFIEVFLGFYLYFYFSK</sequence>
<gene>
    <name evidence="3" type="ORF">ORQ98_29515</name>
</gene>
<protein>
    <recommendedName>
        <fullName evidence="2">CAAX prenyl protease 2/Lysostaphin resistance protein A-like domain-containing protein</fullName>
    </recommendedName>
</protein>
<feature type="transmembrane region" description="Helical" evidence="1">
    <location>
        <begin position="106"/>
        <end position="125"/>
    </location>
</feature>
<dbReference type="RefSeq" id="WP_274692392.1">
    <property type="nucleotide sequence ID" value="NZ_JAPMOU010000149.1"/>
</dbReference>
<reference evidence="3 4" key="1">
    <citation type="submission" date="2022-11" db="EMBL/GenBank/DDBJ databases">
        <title>Spartinivicinus poritis sp. nov., isolated from scleractinian coral Porites lutea.</title>
        <authorList>
            <person name="Zhang G."/>
            <person name="Cai L."/>
            <person name="Wei Q."/>
        </authorList>
    </citation>
    <scope>NUCLEOTIDE SEQUENCE [LARGE SCALE GENOMIC DNA]</scope>
    <source>
        <strain evidence="3 4">A2-2</strain>
    </source>
</reference>
<accession>A0ABT5UIH7</accession>
<name>A0ABT5UIH7_9GAMM</name>
<feature type="domain" description="CAAX prenyl protease 2/Lysostaphin resistance protein A-like" evidence="2">
    <location>
        <begin position="31"/>
        <end position="115"/>
    </location>
</feature>
<evidence type="ECO:0000313" key="3">
    <source>
        <dbReference type="EMBL" id="MDE1466097.1"/>
    </source>
</evidence>
<evidence type="ECO:0000256" key="1">
    <source>
        <dbReference type="SAM" id="Phobius"/>
    </source>
</evidence>
<dbReference type="Proteomes" id="UP001528823">
    <property type="component" value="Unassembled WGS sequence"/>
</dbReference>
<evidence type="ECO:0000313" key="4">
    <source>
        <dbReference type="Proteomes" id="UP001528823"/>
    </source>
</evidence>
<keyword evidence="1" id="KW-0812">Transmembrane</keyword>
<keyword evidence="4" id="KW-1185">Reference proteome</keyword>
<organism evidence="3 4">
    <name type="scientific">Spartinivicinus poritis</name>
    <dbReference type="NCBI Taxonomy" id="2994640"/>
    <lineage>
        <taxon>Bacteria</taxon>
        <taxon>Pseudomonadati</taxon>
        <taxon>Pseudomonadota</taxon>
        <taxon>Gammaproteobacteria</taxon>
        <taxon>Oceanospirillales</taxon>
        <taxon>Zooshikellaceae</taxon>
        <taxon>Spartinivicinus</taxon>
    </lineage>
</organism>
<dbReference type="EMBL" id="JAPMOU010000149">
    <property type="protein sequence ID" value="MDE1466097.1"/>
    <property type="molecule type" value="Genomic_DNA"/>
</dbReference>
<keyword evidence="1" id="KW-0472">Membrane</keyword>
<dbReference type="InterPro" id="IPR003675">
    <property type="entry name" value="Rce1/LyrA-like_dom"/>
</dbReference>
<proteinExistence type="predicted"/>
<keyword evidence="1" id="KW-1133">Transmembrane helix</keyword>
<comment type="caution">
    <text evidence="3">The sequence shown here is derived from an EMBL/GenBank/DDBJ whole genome shotgun (WGS) entry which is preliminary data.</text>
</comment>
<dbReference type="Pfam" id="PF02517">
    <property type="entry name" value="Rce1-like"/>
    <property type="match status" value="1"/>
</dbReference>